<keyword evidence="1" id="KW-0812">Transmembrane</keyword>
<keyword evidence="3" id="KW-1185">Reference proteome</keyword>
<protein>
    <submittedName>
        <fullName evidence="2">Uncharacterized protein</fullName>
    </submittedName>
</protein>
<reference evidence="2" key="1">
    <citation type="journal article" date="2014" name="Int. J. Syst. Evol. Microbiol.">
        <title>Complete genome sequence of Corynebacterium casei LMG S-19264T (=DSM 44701T), isolated from a smear-ripened cheese.</title>
        <authorList>
            <consortium name="US DOE Joint Genome Institute (JGI-PGF)"/>
            <person name="Walter F."/>
            <person name="Albersmeier A."/>
            <person name="Kalinowski J."/>
            <person name="Ruckert C."/>
        </authorList>
    </citation>
    <scope>NUCLEOTIDE SEQUENCE</scope>
    <source>
        <strain evidence="2">JCM 12580</strain>
    </source>
</reference>
<reference evidence="2" key="2">
    <citation type="submission" date="2020-09" db="EMBL/GenBank/DDBJ databases">
        <authorList>
            <person name="Sun Q."/>
            <person name="Ohkuma M."/>
        </authorList>
    </citation>
    <scope>NUCLEOTIDE SEQUENCE</scope>
    <source>
        <strain evidence="2">JCM 12580</strain>
    </source>
</reference>
<keyword evidence="1" id="KW-1133">Transmembrane helix</keyword>
<evidence type="ECO:0000256" key="1">
    <source>
        <dbReference type="SAM" id="Phobius"/>
    </source>
</evidence>
<comment type="caution">
    <text evidence="2">The sequence shown here is derived from an EMBL/GenBank/DDBJ whole genome shotgun (WGS) entry which is preliminary data.</text>
</comment>
<sequence>MMKGKIRPYKLHEGGTNMGVWETAFGIVCFGLLVLNIGYCIFDNE</sequence>
<gene>
    <name evidence="2" type="ORF">GCM10007063_20340</name>
</gene>
<keyword evidence="1" id="KW-0472">Membrane</keyword>
<evidence type="ECO:0000313" key="2">
    <source>
        <dbReference type="EMBL" id="GGJ97967.1"/>
    </source>
</evidence>
<dbReference type="Proteomes" id="UP000658382">
    <property type="component" value="Unassembled WGS sequence"/>
</dbReference>
<dbReference type="RefSeq" id="WP_188632990.1">
    <property type="nucleotide sequence ID" value="NZ_BMNQ01000027.1"/>
</dbReference>
<dbReference type="EMBL" id="BMNQ01000027">
    <property type="protein sequence ID" value="GGJ97967.1"/>
    <property type="molecule type" value="Genomic_DNA"/>
</dbReference>
<evidence type="ECO:0000313" key="3">
    <source>
        <dbReference type="Proteomes" id="UP000658382"/>
    </source>
</evidence>
<name>A0A917PX14_9BACI</name>
<organism evidence="2 3">
    <name type="scientific">Lentibacillus kapialis</name>
    <dbReference type="NCBI Taxonomy" id="340214"/>
    <lineage>
        <taxon>Bacteria</taxon>
        <taxon>Bacillati</taxon>
        <taxon>Bacillota</taxon>
        <taxon>Bacilli</taxon>
        <taxon>Bacillales</taxon>
        <taxon>Bacillaceae</taxon>
        <taxon>Lentibacillus</taxon>
    </lineage>
</organism>
<proteinExistence type="predicted"/>
<dbReference type="AlphaFoldDB" id="A0A917PX14"/>
<accession>A0A917PX14</accession>
<feature type="transmembrane region" description="Helical" evidence="1">
    <location>
        <begin position="20"/>
        <end position="42"/>
    </location>
</feature>